<reference evidence="1 3" key="1">
    <citation type="submission" date="2019-04" db="EMBL/GenBank/DDBJ databases">
        <title>Genome sequencing of Clostridium botulinum Groups I-IV and Clostridium butyricum.</title>
        <authorList>
            <person name="Brunt J."/>
            <person name="Van Vliet A.H.M."/>
            <person name="Stringer S.C."/>
            <person name="Carter A.T."/>
            <person name="Peck M.W."/>
        </authorList>
    </citation>
    <scope>NUCLEOTIDE SEQUENCE</scope>
    <source>
        <strain evidence="1">IFR 15/031</strain>
        <strain evidence="2 3">IFR 15/034</strain>
    </source>
</reference>
<dbReference type="EMBL" id="SWRJ01000002">
    <property type="protein sequence ID" value="NFI21105.1"/>
    <property type="molecule type" value="Genomic_DNA"/>
</dbReference>
<sequence length="91" mass="10635">MAYGRNEFGYYEEYQAVASSNQGSFNNPRQKMWMVQRRGYYAWEIELITNSFEDAKNKARFLLDCGGEYMNINRVMVSEIVPMDNVITPSV</sequence>
<name>A0A6G4EGJ0_CLOBO</name>
<proteinExistence type="predicted"/>
<accession>A0A6G4EGJ0</accession>
<evidence type="ECO:0000313" key="3">
    <source>
        <dbReference type="Proteomes" id="UP000482543"/>
    </source>
</evidence>
<evidence type="ECO:0000313" key="2">
    <source>
        <dbReference type="EMBL" id="NFI21105.1"/>
    </source>
</evidence>
<dbReference type="Proteomes" id="UP000482543">
    <property type="component" value="Unassembled WGS sequence"/>
</dbReference>
<protein>
    <submittedName>
        <fullName evidence="1">Uncharacterized protein</fullName>
    </submittedName>
</protein>
<dbReference type="AlphaFoldDB" id="A0A6G4EGJ0"/>
<dbReference type="EMBL" id="SWRL01000009">
    <property type="protein sequence ID" value="NFH62353.1"/>
    <property type="molecule type" value="Genomic_DNA"/>
</dbReference>
<comment type="caution">
    <text evidence="1">The sequence shown here is derived from an EMBL/GenBank/DDBJ whole genome shotgun (WGS) entry which is preliminary data.</text>
</comment>
<dbReference type="RefSeq" id="WP_061319093.1">
    <property type="nucleotide sequence ID" value="NZ_CP013247.1"/>
</dbReference>
<evidence type="ECO:0000313" key="1">
    <source>
        <dbReference type="EMBL" id="NFH62353.1"/>
    </source>
</evidence>
<organism evidence="1">
    <name type="scientific">Clostridium botulinum</name>
    <dbReference type="NCBI Taxonomy" id="1491"/>
    <lineage>
        <taxon>Bacteria</taxon>
        <taxon>Bacillati</taxon>
        <taxon>Bacillota</taxon>
        <taxon>Clostridia</taxon>
        <taxon>Eubacteriales</taxon>
        <taxon>Clostridiaceae</taxon>
        <taxon>Clostridium</taxon>
    </lineage>
</organism>
<gene>
    <name evidence="1" type="ORF">FC962_10700</name>
    <name evidence="2" type="ORF">FC964_06845</name>
</gene>